<dbReference type="InterPro" id="IPR051678">
    <property type="entry name" value="AGP_Transferase"/>
</dbReference>
<feature type="domain" description="Aminoglycoside phosphotransferase" evidence="1">
    <location>
        <begin position="92"/>
        <end position="297"/>
    </location>
</feature>
<dbReference type="Pfam" id="PF01636">
    <property type="entry name" value="APH"/>
    <property type="match status" value="1"/>
</dbReference>
<dbReference type="AlphaFoldDB" id="A0A150P458"/>
<sequence>MAAAASTPRWRRLRARVTVSAAMPSDPSAPADDSSLFPPFDGPGEFDRIRADLPAFRPAVLEVCRRHGLSTGGLAAFAHGTNVVVSNDAGQIIKLFPPFLRHQFEAERLSLARFHGNVPVATPELLHEAELDGWPYLVMARLPGRPLEEVWPAMSDPERIDALARIGEIMRAAHALPTEGLGSIDLGWDTFLERQITGCEARHRRMGLPGHLVSQIPSYLESARPLLPRSVVPVVLTGEYTPENLLVTRTGERWSVTGMIDFADACLGPREYDLLGPWLFLAAGSAELQRAFLCSYGYRITELTPALRRTLMALALLHRYSNLRFQLRIDGWESQVSSLEELEQTIWPLSPR</sequence>
<evidence type="ECO:0000313" key="2">
    <source>
        <dbReference type="EMBL" id="KYF50472.1"/>
    </source>
</evidence>
<evidence type="ECO:0000313" key="3">
    <source>
        <dbReference type="Proteomes" id="UP000075420"/>
    </source>
</evidence>
<dbReference type="PIRSF" id="PIRSF000707">
    <property type="entry name" value="Hygromycin-B_kinase"/>
    <property type="match status" value="1"/>
</dbReference>
<organism evidence="2 3">
    <name type="scientific">Sorangium cellulosum</name>
    <name type="common">Polyangium cellulosum</name>
    <dbReference type="NCBI Taxonomy" id="56"/>
    <lineage>
        <taxon>Bacteria</taxon>
        <taxon>Pseudomonadati</taxon>
        <taxon>Myxococcota</taxon>
        <taxon>Polyangia</taxon>
        <taxon>Polyangiales</taxon>
        <taxon>Polyangiaceae</taxon>
        <taxon>Sorangium</taxon>
    </lineage>
</organism>
<dbReference type="InterPro" id="IPR002575">
    <property type="entry name" value="Aminoglycoside_PTrfase"/>
</dbReference>
<name>A0A150P458_SORCE</name>
<dbReference type="Proteomes" id="UP000075420">
    <property type="component" value="Unassembled WGS sequence"/>
</dbReference>
<evidence type="ECO:0000259" key="1">
    <source>
        <dbReference type="Pfam" id="PF01636"/>
    </source>
</evidence>
<dbReference type="InterPro" id="IPR011009">
    <property type="entry name" value="Kinase-like_dom_sf"/>
</dbReference>
<accession>A0A150P458</accession>
<dbReference type="PANTHER" id="PTHR21310:SF15">
    <property type="entry name" value="AMINOGLYCOSIDE PHOSPHOTRANSFERASE DOMAIN-CONTAINING PROTEIN"/>
    <property type="match status" value="1"/>
</dbReference>
<dbReference type="CDD" id="cd05120">
    <property type="entry name" value="APH_ChoK_like"/>
    <property type="match status" value="1"/>
</dbReference>
<gene>
    <name evidence="2" type="ORF">BE08_03625</name>
</gene>
<reference evidence="2 3" key="1">
    <citation type="submission" date="2014-02" db="EMBL/GenBank/DDBJ databases">
        <title>The small core and large imbalanced accessory genome model reveals a collaborative survival strategy of Sorangium cellulosum strains in nature.</title>
        <authorList>
            <person name="Han K."/>
            <person name="Peng R."/>
            <person name="Blom J."/>
            <person name="Li Y.-Z."/>
        </authorList>
    </citation>
    <scope>NUCLEOTIDE SEQUENCE [LARGE SCALE GENOMIC DNA]</scope>
    <source>
        <strain evidence="2 3">So0157-25</strain>
    </source>
</reference>
<dbReference type="EMBL" id="JELY01003181">
    <property type="protein sequence ID" value="KYF50472.1"/>
    <property type="molecule type" value="Genomic_DNA"/>
</dbReference>
<dbReference type="Gene3D" id="3.90.1200.10">
    <property type="match status" value="1"/>
</dbReference>
<protein>
    <recommendedName>
        <fullName evidence="1">Aminoglycoside phosphotransferase domain-containing protein</fullName>
    </recommendedName>
</protein>
<dbReference type="SUPFAM" id="SSF56112">
    <property type="entry name" value="Protein kinase-like (PK-like)"/>
    <property type="match status" value="1"/>
</dbReference>
<proteinExistence type="predicted"/>
<dbReference type="PANTHER" id="PTHR21310">
    <property type="entry name" value="AMINOGLYCOSIDE PHOSPHOTRANSFERASE-RELATED-RELATED"/>
    <property type="match status" value="1"/>
</dbReference>
<dbReference type="InterPro" id="IPR016259">
    <property type="entry name" value="Hygromycin-B_Kinase"/>
</dbReference>
<comment type="caution">
    <text evidence="2">The sequence shown here is derived from an EMBL/GenBank/DDBJ whole genome shotgun (WGS) entry which is preliminary data.</text>
</comment>